<dbReference type="Gene3D" id="3.30.470.30">
    <property type="entry name" value="DNA ligase/mRNA capping enzyme"/>
    <property type="match status" value="2"/>
</dbReference>
<dbReference type="InterPro" id="IPR050126">
    <property type="entry name" value="Ap4A_hydrolase"/>
</dbReference>
<dbReference type="InterPro" id="IPR041780">
    <property type="entry name" value="MPP_PrpE-like"/>
</dbReference>
<dbReference type="InterPro" id="IPR024028">
    <property type="entry name" value="PNKP_bac"/>
</dbReference>
<organism evidence="3 4">
    <name type="scientific">Stratiformator vulcanicus</name>
    <dbReference type="NCBI Taxonomy" id="2527980"/>
    <lineage>
        <taxon>Bacteria</taxon>
        <taxon>Pseudomonadati</taxon>
        <taxon>Planctomycetota</taxon>
        <taxon>Planctomycetia</taxon>
        <taxon>Planctomycetales</taxon>
        <taxon>Planctomycetaceae</taxon>
        <taxon>Stratiformator</taxon>
    </lineage>
</organism>
<dbReference type="GO" id="GO:0005737">
    <property type="term" value="C:cytoplasm"/>
    <property type="evidence" value="ECO:0007669"/>
    <property type="project" value="TreeGrafter"/>
</dbReference>
<dbReference type="NCBIfam" id="TIGR04075">
    <property type="entry name" value="bacter_Pnkp"/>
    <property type="match status" value="1"/>
</dbReference>
<evidence type="ECO:0000313" key="4">
    <source>
        <dbReference type="Proteomes" id="UP000317318"/>
    </source>
</evidence>
<evidence type="ECO:0000259" key="1">
    <source>
        <dbReference type="Pfam" id="PF00149"/>
    </source>
</evidence>
<accession>A0A517R4C7</accession>
<dbReference type="SUPFAM" id="SSF56091">
    <property type="entry name" value="DNA ligase/mRNA capping enzyme, catalytic domain"/>
    <property type="match status" value="1"/>
</dbReference>
<keyword evidence="3" id="KW-0378">Hydrolase</keyword>
<proteinExistence type="predicted"/>
<dbReference type="EMBL" id="CP036268">
    <property type="protein sequence ID" value="QDT38728.1"/>
    <property type="molecule type" value="Genomic_DNA"/>
</dbReference>
<dbReference type="InterPro" id="IPR004843">
    <property type="entry name" value="Calcineurin-like_PHP"/>
</dbReference>
<dbReference type="SUPFAM" id="SSF52540">
    <property type="entry name" value="P-loop containing nucleoside triphosphate hydrolases"/>
    <property type="match status" value="1"/>
</dbReference>
<dbReference type="Pfam" id="PF13671">
    <property type="entry name" value="AAA_33"/>
    <property type="match status" value="1"/>
</dbReference>
<dbReference type="Pfam" id="PF16542">
    <property type="entry name" value="PNKP_ligase"/>
    <property type="match status" value="1"/>
</dbReference>
<dbReference type="Gene3D" id="3.40.50.300">
    <property type="entry name" value="P-loop containing nucleotide triphosphate hydrolases"/>
    <property type="match status" value="1"/>
</dbReference>
<dbReference type="SUPFAM" id="SSF56300">
    <property type="entry name" value="Metallo-dependent phosphatases"/>
    <property type="match status" value="1"/>
</dbReference>
<dbReference type="InterPro" id="IPR032380">
    <property type="entry name" value="PNKP_ligase_dom"/>
</dbReference>
<dbReference type="KEGG" id="svp:Pan189_31250"/>
<dbReference type="CDD" id="cd07423">
    <property type="entry name" value="MPP_Prp_like"/>
    <property type="match status" value="1"/>
</dbReference>
<dbReference type="OrthoDB" id="9779903at2"/>
<dbReference type="Gene3D" id="3.60.21.10">
    <property type="match status" value="1"/>
</dbReference>
<dbReference type="PANTHER" id="PTHR42850">
    <property type="entry name" value="METALLOPHOSPHOESTERASE"/>
    <property type="match status" value="1"/>
</dbReference>
<dbReference type="PANTHER" id="PTHR42850:SF7">
    <property type="entry name" value="BIS(5'-NUCLEOSYL)-TETRAPHOSPHATASE PRPE [ASYMMETRICAL]"/>
    <property type="match status" value="1"/>
</dbReference>
<name>A0A517R4C7_9PLAN</name>
<evidence type="ECO:0000313" key="3">
    <source>
        <dbReference type="EMBL" id="QDT38728.1"/>
    </source>
</evidence>
<dbReference type="InterPro" id="IPR027417">
    <property type="entry name" value="P-loop_NTPase"/>
</dbReference>
<reference evidence="3 4" key="1">
    <citation type="submission" date="2019-02" db="EMBL/GenBank/DDBJ databases">
        <title>Deep-cultivation of Planctomycetes and their phenomic and genomic characterization uncovers novel biology.</title>
        <authorList>
            <person name="Wiegand S."/>
            <person name="Jogler M."/>
            <person name="Boedeker C."/>
            <person name="Pinto D."/>
            <person name="Vollmers J."/>
            <person name="Rivas-Marin E."/>
            <person name="Kohn T."/>
            <person name="Peeters S.H."/>
            <person name="Heuer A."/>
            <person name="Rast P."/>
            <person name="Oberbeckmann S."/>
            <person name="Bunk B."/>
            <person name="Jeske O."/>
            <person name="Meyerdierks A."/>
            <person name="Storesund J.E."/>
            <person name="Kallscheuer N."/>
            <person name="Luecker S."/>
            <person name="Lage O.M."/>
            <person name="Pohl T."/>
            <person name="Merkel B.J."/>
            <person name="Hornburger P."/>
            <person name="Mueller R.-W."/>
            <person name="Bruemmer F."/>
            <person name="Labrenz M."/>
            <person name="Spormann A.M."/>
            <person name="Op den Camp H."/>
            <person name="Overmann J."/>
            <person name="Amann R."/>
            <person name="Jetten M.S.M."/>
            <person name="Mascher T."/>
            <person name="Medema M.H."/>
            <person name="Devos D.P."/>
            <person name="Kaster A.-K."/>
            <person name="Ovreas L."/>
            <person name="Rohde M."/>
            <person name="Galperin M.Y."/>
            <person name="Jogler C."/>
        </authorList>
    </citation>
    <scope>NUCLEOTIDE SEQUENCE [LARGE SCALE GENOMIC DNA]</scope>
    <source>
        <strain evidence="3 4">Pan189</strain>
    </source>
</reference>
<evidence type="ECO:0000259" key="2">
    <source>
        <dbReference type="Pfam" id="PF16542"/>
    </source>
</evidence>
<dbReference type="GO" id="GO:0004081">
    <property type="term" value="F:bis(5'-nucleosyl)-tetraphosphatase (asymmetrical) activity"/>
    <property type="evidence" value="ECO:0007669"/>
    <property type="project" value="UniProtKB-EC"/>
</dbReference>
<gene>
    <name evidence="3" type="primary">prpE</name>
    <name evidence="3" type="ORF">Pan189_31250</name>
</gene>
<dbReference type="EC" id="3.6.1.17" evidence="3"/>
<dbReference type="RefSeq" id="WP_145364809.1">
    <property type="nucleotide sequence ID" value="NZ_CP036268.1"/>
</dbReference>
<dbReference type="Pfam" id="PF00149">
    <property type="entry name" value="Metallophos"/>
    <property type="match status" value="1"/>
</dbReference>
<feature type="domain" description="Calcineurin-like phosphoesterase" evidence="1">
    <location>
        <begin position="181"/>
        <end position="385"/>
    </location>
</feature>
<sequence length="865" mass="96902">MKINVPKLSLVVLIGPSGSGKSTFARTHFLPTEVLSSDFFRGLVSDDENDQDATQDAFALLHEVAATRLKRGKLTVIDATNTQPEARRPLVQIARRYHCLPVAIVLNLPEAVCRDRNRDRPDRDFGPHVIRNQRSQLRRSLKSLKREGFRHIFVMDSVEKVDAATVERVPLWNDKTDEHGPFDFIGDVHGCADELETLLSELGYENTNASDLGPGWGDTRYRHPEGRKAVFVGDLVDRGPRIVDVLRIVRNMVEGGSAICVPGNHDMKLLRKLNGRNVQVTHGLADSLADIEALPDAVRESFVEDLKTFLDGLVSHYVLDDRRVVVAHAGIKESMQGRGSGKVRDFCLYGETTGETDEFGLPIRHNWAADYRGSAMVVYGHTPVPEPEWLNETVNIDTGCVFGGKLTAMRYPEREFVSVPAQMMYCEPSRPFLTPDVEALSAQQRHDDVLDAEDVIGKRIVSTRLQRNITIREENATAALEVMSRFAVDPKWLIYLPPTMSPCETSSEPGMLEHPAEAFAYYRNQGVPRVICEEKHMGSRAVVVLCRDEEAAVARFGIDTGETGIVYTRTGRRFFNDQTLERQFLNVLHGAINDAGWWEQFETTWVCLDCELMPWSAKAQELLRSQYAAVGAAAGAALPRAVTSLQRAVARLSGSDEETATALVDRFARRSSAVEKYVAAYRHYCWPVASLADLKLAPFHLLATEGRVHIDQAHPWHMETLASLSRNGNGLITATDCQTVSLTDVDSVEERVRWWNEKTATGGEGMVVKPTDWVVRGRKGLVQPAVKCRGKEYLRIIYGPDYDAEENLSRLRNRSLGRKRSLALREFALGVESLERFVRQEPLRRVHECVFGVLALESEPVDPRL</sequence>
<dbReference type="AlphaFoldDB" id="A0A517R4C7"/>
<dbReference type="GO" id="GO:0016791">
    <property type="term" value="F:phosphatase activity"/>
    <property type="evidence" value="ECO:0007669"/>
    <property type="project" value="TreeGrafter"/>
</dbReference>
<feature type="domain" description="Polynucleotide kinase-phosphatase ligase" evidence="2">
    <location>
        <begin position="478"/>
        <end position="860"/>
    </location>
</feature>
<dbReference type="Proteomes" id="UP000317318">
    <property type="component" value="Chromosome"/>
</dbReference>
<protein>
    <submittedName>
        <fullName evidence="3">Bis(5'-nucleosyl)-tetraphosphatase PrpE [asymmetrical]</fullName>
        <ecNumber evidence="3">3.6.1.17</ecNumber>
    </submittedName>
</protein>
<keyword evidence="4" id="KW-1185">Reference proteome</keyword>
<dbReference type="InterPro" id="IPR029052">
    <property type="entry name" value="Metallo-depent_PP-like"/>
</dbReference>